<feature type="region of interest" description="Disordered" evidence="1">
    <location>
        <begin position="316"/>
        <end position="335"/>
    </location>
</feature>
<feature type="compositionally biased region" description="Polar residues" evidence="1">
    <location>
        <begin position="207"/>
        <end position="220"/>
    </location>
</feature>
<evidence type="ECO:0000313" key="2">
    <source>
        <dbReference type="EMBL" id="OHT07463.1"/>
    </source>
</evidence>
<reference evidence="2" key="1">
    <citation type="submission" date="2016-10" db="EMBL/GenBank/DDBJ databases">
        <authorList>
            <person name="Benchimol M."/>
            <person name="Almeida L.G."/>
            <person name="Vasconcelos A.T."/>
            <person name="Perreira-Neves A."/>
            <person name="Rosa I.A."/>
            <person name="Tasca T."/>
            <person name="Bogo M.R."/>
            <person name="de Souza W."/>
        </authorList>
    </citation>
    <scope>NUCLEOTIDE SEQUENCE [LARGE SCALE GENOMIC DNA]</scope>
    <source>
        <strain evidence="2">K</strain>
    </source>
</reference>
<dbReference type="RefSeq" id="XP_068360599.1">
    <property type="nucleotide sequence ID" value="XM_068503660.1"/>
</dbReference>
<comment type="caution">
    <text evidence="2">The sequence shown here is derived from an EMBL/GenBank/DDBJ whole genome shotgun (WGS) entry which is preliminary data.</text>
</comment>
<evidence type="ECO:0000256" key="1">
    <source>
        <dbReference type="SAM" id="MobiDB-lite"/>
    </source>
</evidence>
<dbReference type="AlphaFoldDB" id="A0A1J4K7U9"/>
<feature type="compositionally biased region" description="Polar residues" evidence="1">
    <location>
        <begin position="116"/>
        <end position="136"/>
    </location>
</feature>
<dbReference type="GeneID" id="94838364"/>
<dbReference type="EMBL" id="MLAK01000695">
    <property type="protein sequence ID" value="OHT07463.1"/>
    <property type="molecule type" value="Genomic_DNA"/>
</dbReference>
<feature type="region of interest" description="Disordered" evidence="1">
    <location>
        <begin position="186"/>
        <end position="255"/>
    </location>
</feature>
<dbReference type="Proteomes" id="UP000179807">
    <property type="component" value="Unassembled WGS sequence"/>
</dbReference>
<name>A0A1J4K7U9_9EUKA</name>
<feature type="compositionally biased region" description="Low complexity" evidence="1">
    <location>
        <begin position="194"/>
        <end position="206"/>
    </location>
</feature>
<protein>
    <submittedName>
        <fullName evidence="2">Uncharacterized protein</fullName>
    </submittedName>
</protein>
<sequence length="335" mass="37939">MITHTLSEREKIAIDAILSQAESEYLYTSCDSINKIDDQCRSIWPDWDVKSISKARSNHGMTLKIDNENKIPKDQKIIADVEDEDIEALKMKNRIEFQKLNERKASLNLIDNENIETTSTYPNSEISTTQTKTEASPNDIDDAESEKNPDDMNILRNKVKTLMDRISNSVVTSDLSPESQMFINKVKKSKGKGQKSNGKGQKSKQVTSKINSTQSSSNKASRSEKVLQRKTDSNCYENYDDSSSETSHGSHVCKTNKEAKSIISSTTKKMKVIESENQMLKKRLADLEKSFKESQKEIESLKTALRKSEAIRAKLTSQNAAGPRKRRKLEMINPY</sequence>
<gene>
    <name evidence="2" type="ORF">TRFO_24275</name>
</gene>
<proteinExistence type="predicted"/>
<keyword evidence="3" id="KW-1185">Reference proteome</keyword>
<feature type="region of interest" description="Disordered" evidence="1">
    <location>
        <begin position="116"/>
        <end position="153"/>
    </location>
</feature>
<evidence type="ECO:0000313" key="3">
    <source>
        <dbReference type="Proteomes" id="UP000179807"/>
    </source>
</evidence>
<feature type="compositionally biased region" description="Basic and acidic residues" evidence="1">
    <location>
        <begin position="221"/>
        <end position="232"/>
    </location>
</feature>
<accession>A0A1J4K7U9</accession>
<dbReference type="VEuPathDB" id="TrichDB:TRFO_24275"/>
<organism evidence="2 3">
    <name type="scientific">Tritrichomonas foetus</name>
    <dbReference type="NCBI Taxonomy" id="1144522"/>
    <lineage>
        <taxon>Eukaryota</taxon>
        <taxon>Metamonada</taxon>
        <taxon>Parabasalia</taxon>
        <taxon>Tritrichomonadida</taxon>
        <taxon>Tritrichomonadidae</taxon>
        <taxon>Tritrichomonas</taxon>
    </lineage>
</organism>